<name>A0A9D4LPG4_DREPO</name>
<accession>A0A9D4LPG4</accession>
<reference evidence="1" key="2">
    <citation type="submission" date="2020-11" db="EMBL/GenBank/DDBJ databases">
        <authorList>
            <person name="McCartney M.A."/>
            <person name="Auch B."/>
            <person name="Kono T."/>
            <person name="Mallez S."/>
            <person name="Becker A."/>
            <person name="Gohl D.M."/>
            <person name="Silverstein K.A.T."/>
            <person name="Koren S."/>
            <person name="Bechman K.B."/>
            <person name="Herman A."/>
            <person name="Abrahante J.E."/>
            <person name="Garbe J."/>
        </authorList>
    </citation>
    <scope>NUCLEOTIDE SEQUENCE</scope>
    <source>
        <strain evidence="1">Duluth1</strain>
        <tissue evidence="1">Whole animal</tissue>
    </source>
</reference>
<evidence type="ECO:0000313" key="1">
    <source>
        <dbReference type="EMBL" id="KAH3861790.1"/>
    </source>
</evidence>
<evidence type="ECO:0000313" key="2">
    <source>
        <dbReference type="Proteomes" id="UP000828390"/>
    </source>
</evidence>
<dbReference type="AlphaFoldDB" id="A0A9D4LPG4"/>
<protein>
    <submittedName>
        <fullName evidence="1">Uncharacterized protein</fullName>
    </submittedName>
</protein>
<comment type="caution">
    <text evidence="1">The sequence shown here is derived from an EMBL/GenBank/DDBJ whole genome shotgun (WGS) entry which is preliminary data.</text>
</comment>
<dbReference type="EMBL" id="JAIWYP010000002">
    <property type="protein sequence ID" value="KAH3861790.1"/>
    <property type="molecule type" value="Genomic_DNA"/>
</dbReference>
<proteinExistence type="predicted"/>
<organism evidence="1 2">
    <name type="scientific">Dreissena polymorpha</name>
    <name type="common">Zebra mussel</name>
    <name type="synonym">Mytilus polymorpha</name>
    <dbReference type="NCBI Taxonomy" id="45954"/>
    <lineage>
        <taxon>Eukaryota</taxon>
        <taxon>Metazoa</taxon>
        <taxon>Spiralia</taxon>
        <taxon>Lophotrochozoa</taxon>
        <taxon>Mollusca</taxon>
        <taxon>Bivalvia</taxon>
        <taxon>Autobranchia</taxon>
        <taxon>Heteroconchia</taxon>
        <taxon>Euheterodonta</taxon>
        <taxon>Imparidentia</taxon>
        <taxon>Neoheterodontei</taxon>
        <taxon>Myida</taxon>
        <taxon>Dreissenoidea</taxon>
        <taxon>Dreissenidae</taxon>
        <taxon>Dreissena</taxon>
    </lineage>
</organism>
<gene>
    <name evidence="1" type="ORF">DPMN_024740</name>
</gene>
<keyword evidence="2" id="KW-1185">Reference proteome</keyword>
<reference evidence="1" key="1">
    <citation type="journal article" date="2019" name="bioRxiv">
        <title>The Genome of the Zebra Mussel, Dreissena polymorpha: A Resource for Invasive Species Research.</title>
        <authorList>
            <person name="McCartney M.A."/>
            <person name="Auch B."/>
            <person name="Kono T."/>
            <person name="Mallez S."/>
            <person name="Zhang Y."/>
            <person name="Obille A."/>
            <person name="Becker A."/>
            <person name="Abrahante J.E."/>
            <person name="Garbe J."/>
            <person name="Badalamenti J.P."/>
            <person name="Herman A."/>
            <person name="Mangelson H."/>
            <person name="Liachko I."/>
            <person name="Sullivan S."/>
            <person name="Sone E.D."/>
            <person name="Koren S."/>
            <person name="Silverstein K.A.T."/>
            <person name="Beckman K.B."/>
            <person name="Gohl D.M."/>
        </authorList>
    </citation>
    <scope>NUCLEOTIDE SEQUENCE</scope>
    <source>
        <strain evidence="1">Duluth1</strain>
        <tissue evidence="1">Whole animal</tissue>
    </source>
</reference>
<sequence>MESFEKDRQTEGLTDNAPIRYIPPLWDSLIPFRRGQWGSFKPPYGEGEWISFMPPNWEGEEWDSFMPPYRAGQGWEGLQMQNSGFHTVN</sequence>
<dbReference type="Proteomes" id="UP000828390">
    <property type="component" value="Unassembled WGS sequence"/>
</dbReference>